<keyword evidence="8" id="KW-1185">Reference proteome</keyword>
<dbReference type="InterPro" id="IPR013249">
    <property type="entry name" value="RNA_pol_sigma70_r4_t2"/>
</dbReference>
<dbReference type="Proteomes" id="UP000190367">
    <property type="component" value="Unassembled WGS sequence"/>
</dbReference>
<dbReference type="GO" id="GO:0016987">
    <property type="term" value="F:sigma factor activity"/>
    <property type="evidence" value="ECO:0007669"/>
    <property type="project" value="UniProtKB-KW"/>
</dbReference>
<dbReference type="Gene3D" id="1.10.1740.10">
    <property type="match status" value="1"/>
</dbReference>
<accession>A0A1T4TZD1</accession>
<name>A0A1T4TZD1_9BACT</name>
<feature type="domain" description="RNA polymerase sigma factor 70 region 4 type 2" evidence="6">
    <location>
        <begin position="160"/>
        <end position="212"/>
    </location>
</feature>
<dbReference type="NCBIfam" id="TIGR02937">
    <property type="entry name" value="sigma70-ECF"/>
    <property type="match status" value="1"/>
</dbReference>
<dbReference type="InterPro" id="IPR014284">
    <property type="entry name" value="RNA_pol_sigma-70_dom"/>
</dbReference>
<dbReference type="InterPro" id="IPR013325">
    <property type="entry name" value="RNA_pol_sigma_r2"/>
</dbReference>
<dbReference type="SUPFAM" id="SSF88659">
    <property type="entry name" value="Sigma3 and sigma4 domains of RNA polymerase sigma factors"/>
    <property type="match status" value="1"/>
</dbReference>
<dbReference type="InterPro" id="IPR013324">
    <property type="entry name" value="RNA_pol_sigma_r3/r4-like"/>
</dbReference>
<dbReference type="PANTHER" id="PTHR43133:SF46">
    <property type="entry name" value="RNA POLYMERASE SIGMA-70 FACTOR ECF SUBFAMILY"/>
    <property type="match status" value="1"/>
</dbReference>
<keyword evidence="3" id="KW-0731">Sigma factor</keyword>
<evidence type="ECO:0000313" key="7">
    <source>
        <dbReference type="EMBL" id="SKA45827.1"/>
    </source>
</evidence>
<dbReference type="SUPFAM" id="SSF88946">
    <property type="entry name" value="Sigma2 domain of RNA polymerase sigma factors"/>
    <property type="match status" value="1"/>
</dbReference>
<dbReference type="GO" id="GO:0003677">
    <property type="term" value="F:DNA binding"/>
    <property type="evidence" value="ECO:0007669"/>
    <property type="project" value="InterPro"/>
</dbReference>
<dbReference type="Pfam" id="PF04542">
    <property type="entry name" value="Sigma70_r2"/>
    <property type="match status" value="1"/>
</dbReference>
<evidence type="ECO:0000256" key="4">
    <source>
        <dbReference type="ARBA" id="ARBA00023163"/>
    </source>
</evidence>
<dbReference type="InterPro" id="IPR007627">
    <property type="entry name" value="RNA_pol_sigma70_r2"/>
</dbReference>
<dbReference type="CDD" id="cd06171">
    <property type="entry name" value="Sigma70_r4"/>
    <property type="match status" value="1"/>
</dbReference>
<dbReference type="PANTHER" id="PTHR43133">
    <property type="entry name" value="RNA POLYMERASE ECF-TYPE SIGMA FACTO"/>
    <property type="match status" value="1"/>
</dbReference>
<evidence type="ECO:0000313" key="8">
    <source>
        <dbReference type="Proteomes" id="UP000190367"/>
    </source>
</evidence>
<dbReference type="STRING" id="634771.SAMN04488128_107114"/>
<reference evidence="8" key="1">
    <citation type="submission" date="2017-02" db="EMBL/GenBank/DDBJ databases">
        <authorList>
            <person name="Varghese N."/>
            <person name="Submissions S."/>
        </authorList>
    </citation>
    <scope>NUCLEOTIDE SEQUENCE [LARGE SCALE GENOMIC DNA]</scope>
    <source>
        <strain evidence="8">DSM 22224</strain>
    </source>
</reference>
<evidence type="ECO:0000256" key="3">
    <source>
        <dbReference type="ARBA" id="ARBA00023082"/>
    </source>
</evidence>
<keyword evidence="2" id="KW-0805">Transcription regulation</keyword>
<dbReference type="GO" id="GO:0006352">
    <property type="term" value="P:DNA-templated transcription initiation"/>
    <property type="evidence" value="ECO:0007669"/>
    <property type="project" value="InterPro"/>
</dbReference>
<dbReference type="EMBL" id="FUWZ01000007">
    <property type="protein sequence ID" value="SKA45827.1"/>
    <property type="molecule type" value="Genomic_DNA"/>
</dbReference>
<organism evidence="7 8">
    <name type="scientific">Chitinophaga eiseniae</name>
    <dbReference type="NCBI Taxonomy" id="634771"/>
    <lineage>
        <taxon>Bacteria</taxon>
        <taxon>Pseudomonadati</taxon>
        <taxon>Bacteroidota</taxon>
        <taxon>Chitinophagia</taxon>
        <taxon>Chitinophagales</taxon>
        <taxon>Chitinophagaceae</taxon>
        <taxon>Chitinophaga</taxon>
    </lineage>
</organism>
<proteinExistence type="inferred from homology"/>
<dbReference type="RefSeq" id="WP_143313252.1">
    <property type="nucleotide sequence ID" value="NZ_FUWZ01000007.1"/>
</dbReference>
<sequence length="221" mass="25948">MATAEARSIITLYDENQRRTAVSGANTLPRQTNYIQRMNAHNNDIELLAALKTGSVEAFDHFYHLYREWLLITAMTILQDEEESRELVQEFFIDFWQHALYKRIDLSTITTLKNFLFVSIKNRCLNRISKDETRKKRLAWLQHPPYVTPDSKLEKSELRAQLEGAINLLPQKQSQVFRLAYQEHKTRKEIAAVMDISEETVKKHVASALKTLRQLLEKIRF</sequence>
<gene>
    <name evidence="7" type="ORF">SAMN04488128_107114</name>
</gene>
<evidence type="ECO:0000259" key="6">
    <source>
        <dbReference type="Pfam" id="PF08281"/>
    </source>
</evidence>
<dbReference type="InterPro" id="IPR036388">
    <property type="entry name" value="WH-like_DNA-bd_sf"/>
</dbReference>
<comment type="similarity">
    <text evidence="1">Belongs to the sigma-70 factor family. ECF subfamily.</text>
</comment>
<dbReference type="Gene3D" id="1.10.10.10">
    <property type="entry name" value="Winged helix-like DNA-binding domain superfamily/Winged helix DNA-binding domain"/>
    <property type="match status" value="1"/>
</dbReference>
<dbReference type="Pfam" id="PF08281">
    <property type="entry name" value="Sigma70_r4_2"/>
    <property type="match status" value="1"/>
</dbReference>
<protein>
    <submittedName>
        <fullName evidence="7">RNA polymerase sigma-70 factor, ECF subfamily</fullName>
    </submittedName>
</protein>
<keyword evidence="4" id="KW-0804">Transcription</keyword>
<evidence type="ECO:0000256" key="1">
    <source>
        <dbReference type="ARBA" id="ARBA00010641"/>
    </source>
</evidence>
<dbReference type="AlphaFoldDB" id="A0A1T4TZD1"/>
<dbReference type="InterPro" id="IPR039425">
    <property type="entry name" value="RNA_pol_sigma-70-like"/>
</dbReference>
<evidence type="ECO:0000259" key="5">
    <source>
        <dbReference type="Pfam" id="PF04542"/>
    </source>
</evidence>
<dbReference type="OrthoDB" id="657017at2"/>
<feature type="domain" description="RNA polymerase sigma-70 region 2" evidence="5">
    <location>
        <begin position="63"/>
        <end position="131"/>
    </location>
</feature>
<evidence type="ECO:0000256" key="2">
    <source>
        <dbReference type="ARBA" id="ARBA00023015"/>
    </source>
</evidence>